<dbReference type="GO" id="GO:0016987">
    <property type="term" value="F:sigma factor activity"/>
    <property type="evidence" value="ECO:0007669"/>
    <property type="project" value="UniProtKB-KW"/>
</dbReference>
<dbReference type="InterPro" id="IPR036388">
    <property type="entry name" value="WH-like_DNA-bd_sf"/>
</dbReference>
<dbReference type="InterPro" id="IPR014284">
    <property type="entry name" value="RNA_pol_sigma-70_dom"/>
</dbReference>
<dbReference type="PANTHER" id="PTHR43133:SF46">
    <property type="entry name" value="RNA POLYMERASE SIGMA-70 FACTOR ECF SUBFAMILY"/>
    <property type="match status" value="1"/>
</dbReference>
<dbReference type="InterPro" id="IPR013249">
    <property type="entry name" value="RNA_pol_sigma70_r4_t2"/>
</dbReference>
<evidence type="ECO:0000256" key="2">
    <source>
        <dbReference type="ARBA" id="ARBA00023015"/>
    </source>
</evidence>
<evidence type="ECO:0000259" key="5">
    <source>
        <dbReference type="Pfam" id="PF04542"/>
    </source>
</evidence>
<dbReference type="SUPFAM" id="SSF88946">
    <property type="entry name" value="Sigma2 domain of RNA polymerase sigma factors"/>
    <property type="match status" value="1"/>
</dbReference>
<feature type="domain" description="RNA polymerase sigma-70 region 2" evidence="5">
    <location>
        <begin position="24"/>
        <end position="88"/>
    </location>
</feature>
<evidence type="ECO:0000256" key="1">
    <source>
        <dbReference type="ARBA" id="ARBA00010641"/>
    </source>
</evidence>
<dbReference type="SUPFAM" id="SSF88659">
    <property type="entry name" value="Sigma3 and sigma4 domains of RNA polymerase sigma factors"/>
    <property type="match status" value="1"/>
</dbReference>
<evidence type="ECO:0000256" key="4">
    <source>
        <dbReference type="ARBA" id="ARBA00023163"/>
    </source>
</evidence>
<dbReference type="Proteomes" id="UP000239711">
    <property type="component" value="Unassembled WGS sequence"/>
</dbReference>
<reference evidence="7 8" key="1">
    <citation type="submission" date="2018-02" db="EMBL/GenBank/DDBJ databases">
        <title>The draft genome of Sphingobacterium sp. 5JN-11.</title>
        <authorList>
            <person name="Liu L."/>
            <person name="Li L."/>
            <person name="Liang L."/>
            <person name="Zhang X."/>
            <person name="Wang T."/>
        </authorList>
    </citation>
    <scope>NUCLEOTIDE SEQUENCE [LARGE SCALE GENOMIC DNA]</scope>
    <source>
        <strain evidence="7 8">5JN-11</strain>
    </source>
</reference>
<dbReference type="AlphaFoldDB" id="A0A2S9J252"/>
<keyword evidence="2" id="KW-0805">Transcription regulation</keyword>
<evidence type="ECO:0000313" key="7">
    <source>
        <dbReference type="EMBL" id="PRD46863.1"/>
    </source>
</evidence>
<sequence length="191" mass="22646">MKISEDDLRRQIARGDERAFARFYYQYQDTVAKHAFRILKDREQTREIVQDVFLSLWKKHSVFLTIVDLDAYLYIATKNSCLASIRARIREQGKVEVWKEEQTYMHSTPDEHTDPVYELLDRAIDDLPPQQQKVYLLSRHSRKKYAEIADELNISKETVKKYLQLANQSIQSYIKKHKDAVISLLLSFFIS</sequence>
<feature type="domain" description="RNA polymerase sigma factor 70 region 4 type 2" evidence="6">
    <location>
        <begin position="118"/>
        <end position="166"/>
    </location>
</feature>
<name>A0A2S9J252_9SPHI</name>
<evidence type="ECO:0008006" key="9">
    <source>
        <dbReference type="Google" id="ProtNLM"/>
    </source>
</evidence>
<keyword evidence="4" id="KW-0804">Transcription</keyword>
<evidence type="ECO:0000313" key="8">
    <source>
        <dbReference type="Proteomes" id="UP000239711"/>
    </source>
</evidence>
<accession>A0A2S9J252</accession>
<dbReference type="NCBIfam" id="TIGR02937">
    <property type="entry name" value="sigma70-ECF"/>
    <property type="match status" value="1"/>
</dbReference>
<proteinExistence type="inferred from homology"/>
<dbReference type="InterPro" id="IPR013324">
    <property type="entry name" value="RNA_pol_sigma_r3/r4-like"/>
</dbReference>
<dbReference type="OrthoDB" id="799938at2"/>
<keyword evidence="8" id="KW-1185">Reference proteome</keyword>
<dbReference type="InterPro" id="IPR039425">
    <property type="entry name" value="RNA_pol_sigma-70-like"/>
</dbReference>
<dbReference type="EMBL" id="PVBQ01000010">
    <property type="protein sequence ID" value="PRD46863.1"/>
    <property type="molecule type" value="Genomic_DNA"/>
</dbReference>
<organism evidence="7 8">
    <name type="scientific">Sphingobacterium haloxyli</name>
    <dbReference type="NCBI Taxonomy" id="2100533"/>
    <lineage>
        <taxon>Bacteria</taxon>
        <taxon>Pseudomonadati</taxon>
        <taxon>Bacteroidota</taxon>
        <taxon>Sphingobacteriia</taxon>
        <taxon>Sphingobacteriales</taxon>
        <taxon>Sphingobacteriaceae</taxon>
        <taxon>Sphingobacterium</taxon>
    </lineage>
</organism>
<dbReference type="InterPro" id="IPR007627">
    <property type="entry name" value="RNA_pol_sigma70_r2"/>
</dbReference>
<keyword evidence="3" id="KW-0731">Sigma factor</keyword>
<dbReference type="GO" id="GO:0003677">
    <property type="term" value="F:DNA binding"/>
    <property type="evidence" value="ECO:0007669"/>
    <property type="project" value="InterPro"/>
</dbReference>
<gene>
    <name evidence="7" type="ORF">C5745_13435</name>
</gene>
<evidence type="ECO:0000259" key="6">
    <source>
        <dbReference type="Pfam" id="PF08281"/>
    </source>
</evidence>
<dbReference type="PANTHER" id="PTHR43133">
    <property type="entry name" value="RNA POLYMERASE ECF-TYPE SIGMA FACTO"/>
    <property type="match status" value="1"/>
</dbReference>
<dbReference type="InterPro" id="IPR013325">
    <property type="entry name" value="RNA_pol_sigma_r2"/>
</dbReference>
<comment type="similarity">
    <text evidence="1">Belongs to the sigma-70 factor family. ECF subfamily.</text>
</comment>
<dbReference type="Pfam" id="PF08281">
    <property type="entry name" value="Sigma70_r4_2"/>
    <property type="match status" value="1"/>
</dbReference>
<evidence type="ECO:0000256" key="3">
    <source>
        <dbReference type="ARBA" id="ARBA00023082"/>
    </source>
</evidence>
<dbReference type="Gene3D" id="1.10.1740.10">
    <property type="match status" value="1"/>
</dbReference>
<dbReference type="GO" id="GO:0006352">
    <property type="term" value="P:DNA-templated transcription initiation"/>
    <property type="evidence" value="ECO:0007669"/>
    <property type="project" value="InterPro"/>
</dbReference>
<dbReference type="CDD" id="cd06171">
    <property type="entry name" value="Sigma70_r4"/>
    <property type="match status" value="1"/>
</dbReference>
<dbReference type="RefSeq" id="WP_105717527.1">
    <property type="nucleotide sequence ID" value="NZ_PVBQ01000010.1"/>
</dbReference>
<protein>
    <recommendedName>
        <fullName evidence="9">RNA polymerase sigma-70 factor</fullName>
    </recommendedName>
</protein>
<dbReference type="Gene3D" id="1.10.10.10">
    <property type="entry name" value="Winged helix-like DNA-binding domain superfamily/Winged helix DNA-binding domain"/>
    <property type="match status" value="1"/>
</dbReference>
<comment type="caution">
    <text evidence="7">The sequence shown here is derived from an EMBL/GenBank/DDBJ whole genome shotgun (WGS) entry which is preliminary data.</text>
</comment>
<dbReference type="Pfam" id="PF04542">
    <property type="entry name" value="Sigma70_r2"/>
    <property type="match status" value="1"/>
</dbReference>